<name>A0AAD7R7L2_9TELE</name>
<sequence>MNQLLKWEKQDVGCSVPYFSGITAAGACPREAARQKSSPSPHCSPPGAGSISSPLTPRARFRGSARAPSPALHTSPI</sequence>
<reference evidence="2" key="1">
    <citation type="journal article" date="2023" name="Science">
        <title>Genome structures resolve the early diversification of teleost fishes.</title>
        <authorList>
            <person name="Parey E."/>
            <person name="Louis A."/>
            <person name="Montfort J."/>
            <person name="Bouchez O."/>
            <person name="Roques C."/>
            <person name="Iampietro C."/>
            <person name="Lluch J."/>
            <person name="Castinel A."/>
            <person name="Donnadieu C."/>
            <person name="Desvignes T."/>
            <person name="Floi Bucao C."/>
            <person name="Jouanno E."/>
            <person name="Wen M."/>
            <person name="Mejri S."/>
            <person name="Dirks R."/>
            <person name="Jansen H."/>
            <person name="Henkel C."/>
            <person name="Chen W.J."/>
            <person name="Zahm M."/>
            <person name="Cabau C."/>
            <person name="Klopp C."/>
            <person name="Thompson A.W."/>
            <person name="Robinson-Rechavi M."/>
            <person name="Braasch I."/>
            <person name="Lecointre G."/>
            <person name="Bobe J."/>
            <person name="Postlethwait J.H."/>
            <person name="Berthelot C."/>
            <person name="Roest Crollius H."/>
            <person name="Guiguen Y."/>
        </authorList>
    </citation>
    <scope>NUCLEOTIDE SEQUENCE</scope>
    <source>
        <strain evidence="2">NC1722</strain>
    </source>
</reference>
<accession>A0AAD7R7L2</accession>
<dbReference type="Proteomes" id="UP001221898">
    <property type="component" value="Unassembled WGS sequence"/>
</dbReference>
<keyword evidence="3" id="KW-1185">Reference proteome</keyword>
<dbReference type="AlphaFoldDB" id="A0AAD7R7L2"/>
<comment type="caution">
    <text evidence="2">The sequence shown here is derived from an EMBL/GenBank/DDBJ whole genome shotgun (WGS) entry which is preliminary data.</text>
</comment>
<feature type="region of interest" description="Disordered" evidence="1">
    <location>
        <begin position="30"/>
        <end position="77"/>
    </location>
</feature>
<gene>
    <name evidence="2" type="ORF">AAFF_G00317940</name>
</gene>
<proteinExistence type="predicted"/>
<dbReference type="EMBL" id="JAINUG010000478">
    <property type="protein sequence ID" value="KAJ8367414.1"/>
    <property type="molecule type" value="Genomic_DNA"/>
</dbReference>
<protein>
    <submittedName>
        <fullName evidence="2">Uncharacterized protein</fullName>
    </submittedName>
</protein>
<organism evidence="2 3">
    <name type="scientific">Aldrovandia affinis</name>
    <dbReference type="NCBI Taxonomy" id="143900"/>
    <lineage>
        <taxon>Eukaryota</taxon>
        <taxon>Metazoa</taxon>
        <taxon>Chordata</taxon>
        <taxon>Craniata</taxon>
        <taxon>Vertebrata</taxon>
        <taxon>Euteleostomi</taxon>
        <taxon>Actinopterygii</taxon>
        <taxon>Neopterygii</taxon>
        <taxon>Teleostei</taxon>
        <taxon>Notacanthiformes</taxon>
        <taxon>Halosauridae</taxon>
        <taxon>Aldrovandia</taxon>
    </lineage>
</organism>
<evidence type="ECO:0000313" key="3">
    <source>
        <dbReference type="Proteomes" id="UP001221898"/>
    </source>
</evidence>
<dbReference type="PROSITE" id="PS51257">
    <property type="entry name" value="PROKAR_LIPOPROTEIN"/>
    <property type="match status" value="1"/>
</dbReference>
<evidence type="ECO:0000256" key="1">
    <source>
        <dbReference type="SAM" id="MobiDB-lite"/>
    </source>
</evidence>
<evidence type="ECO:0000313" key="2">
    <source>
        <dbReference type="EMBL" id="KAJ8367414.1"/>
    </source>
</evidence>